<dbReference type="EMBL" id="BARV01031086">
    <property type="protein sequence ID" value="GAI33966.1"/>
    <property type="molecule type" value="Genomic_DNA"/>
</dbReference>
<name>X1NUV1_9ZZZZ</name>
<protein>
    <submittedName>
        <fullName evidence="1">Uncharacterized protein</fullName>
    </submittedName>
</protein>
<dbReference type="AlphaFoldDB" id="X1NUV1"/>
<organism evidence="1">
    <name type="scientific">marine sediment metagenome</name>
    <dbReference type="NCBI Taxonomy" id="412755"/>
    <lineage>
        <taxon>unclassified sequences</taxon>
        <taxon>metagenomes</taxon>
        <taxon>ecological metagenomes</taxon>
    </lineage>
</organism>
<accession>X1NUV1</accession>
<feature type="non-terminal residue" evidence="1">
    <location>
        <position position="1"/>
    </location>
</feature>
<feature type="non-terminal residue" evidence="1">
    <location>
        <position position="254"/>
    </location>
</feature>
<evidence type="ECO:0000313" key="1">
    <source>
        <dbReference type="EMBL" id="GAI33966.1"/>
    </source>
</evidence>
<sequence>SHKAGVHLYVLECFFDEICAHLTVAKRTVEDCGGDLQALSEIVTIWGKHANCFIQGYLNTLEESEINAAYKVSAASVKWEEYWHKYTPGKLNREINNLGINVVPTSSDKQFTSTPEYKEVLKLIAEEWGRRKSYLYPRATILNQNEAIQFCFLYRRRRERKLSGLSSEIWFLSFETLLAAVYARNASKWQVPPTFPFSAWAAFLDSRLPHAPRNPTAIVNAILKGTPEAFDLPDPIALVRKKAFGNRVPTKVEE</sequence>
<comment type="caution">
    <text evidence="1">The sequence shown here is derived from an EMBL/GenBank/DDBJ whole genome shotgun (WGS) entry which is preliminary data.</text>
</comment>
<proteinExistence type="predicted"/>
<gene>
    <name evidence="1" type="ORF">S06H3_49251</name>
</gene>
<reference evidence="1" key="1">
    <citation type="journal article" date="2014" name="Front. Microbiol.">
        <title>High frequency of phylogenetically diverse reductive dehalogenase-homologous genes in deep subseafloor sedimentary metagenomes.</title>
        <authorList>
            <person name="Kawai M."/>
            <person name="Futagami T."/>
            <person name="Toyoda A."/>
            <person name="Takaki Y."/>
            <person name="Nishi S."/>
            <person name="Hori S."/>
            <person name="Arai W."/>
            <person name="Tsubouchi T."/>
            <person name="Morono Y."/>
            <person name="Uchiyama I."/>
            <person name="Ito T."/>
            <person name="Fujiyama A."/>
            <person name="Inagaki F."/>
            <person name="Takami H."/>
        </authorList>
    </citation>
    <scope>NUCLEOTIDE SEQUENCE</scope>
    <source>
        <strain evidence="1">Expedition CK06-06</strain>
    </source>
</reference>